<evidence type="ECO:0000313" key="2">
    <source>
        <dbReference type="EMBL" id="BCX47969.1"/>
    </source>
</evidence>
<sequence length="176" mass="19099">MGRHGDRNSKGSLGCGCFLMLFVLAGWGFTFLIFPKIPDYDEAMRDGERVPGTVVRIETVENVTINNKHPRKVVYRYGEDQEGTMTMALDESAKEGQTVQVRVLGQYAYPEGIRPLAQPGWLKVVLIGGALLAVLFIGFGILRLLVIGGALFAAGRGLAKRQDPNQPPPPPPPPAA</sequence>
<evidence type="ECO:0000313" key="3">
    <source>
        <dbReference type="Proteomes" id="UP001374893"/>
    </source>
</evidence>
<accession>A0ABN6H5X8</accession>
<dbReference type="Proteomes" id="UP001374893">
    <property type="component" value="Chromosome"/>
</dbReference>
<reference evidence="2 3" key="1">
    <citation type="submission" date="2021-06" db="EMBL/GenBank/DDBJ databases">
        <title>Complete genome of Haloferula helveola possessing various polysaccharide degrading enzymes.</title>
        <authorList>
            <person name="Takami H."/>
            <person name="Huang C."/>
            <person name="Hamasaki K."/>
        </authorList>
    </citation>
    <scope>NUCLEOTIDE SEQUENCE [LARGE SCALE GENOMIC DNA]</scope>
    <source>
        <strain evidence="2 3">CN-1</strain>
    </source>
</reference>
<dbReference type="EMBL" id="AP024702">
    <property type="protein sequence ID" value="BCX47969.1"/>
    <property type="molecule type" value="Genomic_DNA"/>
</dbReference>
<keyword evidence="1" id="KW-0812">Transmembrane</keyword>
<evidence type="ECO:0000256" key="1">
    <source>
        <dbReference type="SAM" id="Phobius"/>
    </source>
</evidence>
<dbReference type="RefSeq" id="WP_338690475.1">
    <property type="nucleotide sequence ID" value="NZ_AP024702.1"/>
</dbReference>
<gene>
    <name evidence="2" type="ORF">HAHE_18770</name>
</gene>
<proteinExistence type="predicted"/>
<evidence type="ECO:0008006" key="4">
    <source>
        <dbReference type="Google" id="ProtNLM"/>
    </source>
</evidence>
<keyword evidence="1" id="KW-1133">Transmembrane helix</keyword>
<feature type="transmembrane region" description="Helical" evidence="1">
    <location>
        <begin position="124"/>
        <end position="152"/>
    </location>
</feature>
<name>A0ABN6H5X8_9BACT</name>
<feature type="transmembrane region" description="Helical" evidence="1">
    <location>
        <begin position="12"/>
        <end position="34"/>
    </location>
</feature>
<organism evidence="2 3">
    <name type="scientific">Haloferula helveola</name>
    <dbReference type="NCBI Taxonomy" id="490095"/>
    <lineage>
        <taxon>Bacteria</taxon>
        <taxon>Pseudomonadati</taxon>
        <taxon>Verrucomicrobiota</taxon>
        <taxon>Verrucomicrobiia</taxon>
        <taxon>Verrucomicrobiales</taxon>
        <taxon>Verrucomicrobiaceae</taxon>
        <taxon>Haloferula</taxon>
    </lineage>
</organism>
<protein>
    <recommendedName>
        <fullName evidence="4">DUF3592 domain-containing protein</fullName>
    </recommendedName>
</protein>
<keyword evidence="1" id="KW-0472">Membrane</keyword>
<keyword evidence="3" id="KW-1185">Reference proteome</keyword>